<accession>A0A217EVY6</accession>
<dbReference type="RefSeq" id="WP_162734363.1">
    <property type="nucleotide sequence ID" value="NZ_KY126370.1"/>
</dbReference>
<dbReference type="GO" id="GO:0043565">
    <property type="term" value="F:sequence-specific DNA binding"/>
    <property type="evidence" value="ECO:0007669"/>
    <property type="project" value="UniProtKB-ARBA"/>
</dbReference>
<name>A0A217EVY6_ENTCL</name>
<dbReference type="EMBL" id="KY126370">
    <property type="protein sequence ID" value="ARB02505.1"/>
    <property type="molecule type" value="Genomic_DNA"/>
</dbReference>
<protein>
    <submittedName>
        <fullName evidence="1">RelB superfamily domain protein</fullName>
    </submittedName>
</protein>
<keyword evidence="1" id="KW-0614">Plasmid</keyword>
<dbReference type="InterPro" id="IPR007337">
    <property type="entry name" value="RelB/DinJ"/>
</dbReference>
<dbReference type="Pfam" id="PF04221">
    <property type="entry name" value="RelB"/>
    <property type="match status" value="1"/>
</dbReference>
<reference evidence="1" key="1">
    <citation type="submission" date="2016-11" db="EMBL/GenBank/DDBJ databases">
        <title>Evolution of class 1 integrons: mobilization and dispersal via food-borne bacteria.</title>
        <authorList>
            <person name="Ghaly T.M."/>
            <person name="Chow L."/>
            <person name="Asher A.J."/>
            <person name="Waldron L.S."/>
            <person name="Gillings M.R."/>
        </authorList>
    </citation>
    <scope>NUCLEOTIDE SEQUENCE</scope>
    <source>
        <strain evidence="1">MN201516</strain>
        <plasmid evidence="1">pOP-I</plasmid>
    </source>
</reference>
<sequence length="317" mass="35520">MAAINIKIDDVLKDGGDDVLREHGLNTTQAITLFWQYLVQHRRLPFIAETRLFTATDLTLAIATQYGDALNQLHKIQDMLSSGATEFAELAAAKLELSRHAAAIQQNGWRLESLPEDNDLSASARRMLPRIHYHLTGCDFALSALPAELPVPTRIVNEFGISLKVFETEFSRLQAVLRDSGLLARPEPLREFVYRDDNVMISVIQQHDYHHGAWIVRMQARTLEHENALEDAGLTFPELEGRVFLPGSVYGKAVRNSQTGKYEMGFRFLSGVTEFHMYSSGHEEDRNPTSADQVAASLAVTVDTYLVTLLHEMAGKN</sequence>
<dbReference type="Gene3D" id="1.10.1220.10">
    <property type="entry name" value="Met repressor-like"/>
    <property type="match status" value="1"/>
</dbReference>
<dbReference type="GO" id="GO:0006355">
    <property type="term" value="P:regulation of DNA-templated transcription"/>
    <property type="evidence" value="ECO:0007669"/>
    <property type="project" value="InterPro"/>
</dbReference>
<gene>
    <name evidence="1" type="ORF">MN030</name>
</gene>
<evidence type="ECO:0000313" key="1">
    <source>
        <dbReference type="EMBL" id="ARB02505.1"/>
    </source>
</evidence>
<dbReference type="InterPro" id="IPR013321">
    <property type="entry name" value="Arc_rbn_hlx_hlx"/>
</dbReference>
<geneLocation type="plasmid" evidence="1">
    <name>pOP-I</name>
</geneLocation>
<proteinExistence type="predicted"/>
<organism evidence="1">
    <name type="scientific">Enterobacter cloacae subsp. cloacae</name>
    <dbReference type="NCBI Taxonomy" id="336306"/>
    <lineage>
        <taxon>Bacteria</taxon>
        <taxon>Pseudomonadati</taxon>
        <taxon>Pseudomonadota</taxon>
        <taxon>Gammaproteobacteria</taxon>
        <taxon>Enterobacterales</taxon>
        <taxon>Enterobacteriaceae</taxon>
        <taxon>Enterobacter</taxon>
        <taxon>Enterobacter cloacae complex</taxon>
    </lineage>
</organism>
<dbReference type="AlphaFoldDB" id="A0A217EVY6"/>